<comment type="catalytic activity">
    <reaction evidence="1">
        <text>Hydrolysis of the -Gly-|-Gly- bond in the pentaglycine inter-peptide link joining staphylococcal cell wall peptidoglycans.</text>
        <dbReference type="EC" id="3.4.24.75"/>
    </reaction>
</comment>
<evidence type="ECO:0000256" key="10">
    <source>
        <dbReference type="ARBA" id="ARBA00032268"/>
    </source>
</evidence>
<dbReference type="EMBL" id="LNPX01000007">
    <property type="protein sequence ID" value="OEK58723.1"/>
    <property type="molecule type" value="Genomic_DNA"/>
</dbReference>
<feature type="transmembrane region" description="Helical" evidence="13">
    <location>
        <begin position="566"/>
        <end position="584"/>
    </location>
</feature>
<evidence type="ECO:0000256" key="11">
    <source>
        <dbReference type="SAM" id="Coils"/>
    </source>
</evidence>
<feature type="region of interest" description="Disordered" evidence="12">
    <location>
        <begin position="1552"/>
        <end position="1576"/>
    </location>
</feature>
<dbReference type="SUPFAM" id="SSF51261">
    <property type="entry name" value="Duplicated hybrid motif"/>
    <property type="match status" value="1"/>
</dbReference>
<evidence type="ECO:0000313" key="17">
    <source>
        <dbReference type="Proteomes" id="UP000095464"/>
    </source>
</evidence>
<comment type="similarity">
    <text evidence="5">Belongs to the peptidase M23B family.</text>
</comment>
<dbReference type="RefSeq" id="WP_069854424.1">
    <property type="nucleotide sequence ID" value="NZ_JARGCI010000001.1"/>
</dbReference>
<feature type="transmembrane region" description="Helical" evidence="13">
    <location>
        <begin position="656"/>
        <end position="678"/>
    </location>
</feature>
<dbReference type="GO" id="GO:0006508">
    <property type="term" value="P:proteolysis"/>
    <property type="evidence" value="ECO:0007669"/>
    <property type="project" value="UniProtKB-KW"/>
</dbReference>
<evidence type="ECO:0000256" key="7">
    <source>
        <dbReference type="ARBA" id="ARBA00014134"/>
    </source>
</evidence>
<dbReference type="SUPFAM" id="SSF53955">
    <property type="entry name" value="Lysozyme-like"/>
    <property type="match status" value="1"/>
</dbReference>
<evidence type="ECO:0000256" key="12">
    <source>
        <dbReference type="SAM" id="MobiDB-lite"/>
    </source>
</evidence>
<evidence type="ECO:0000256" key="1">
    <source>
        <dbReference type="ARBA" id="ARBA00001667"/>
    </source>
</evidence>
<feature type="compositionally biased region" description="Basic and acidic residues" evidence="12">
    <location>
        <begin position="1121"/>
        <end position="1135"/>
    </location>
</feature>
<name>A0AAP7LUR8_9STAP</name>
<dbReference type="Proteomes" id="UP000095464">
    <property type="component" value="Unassembled WGS sequence"/>
</dbReference>
<proteinExistence type="inferred from homology"/>
<evidence type="ECO:0000256" key="2">
    <source>
        <dbReference type="ARBA" id="ARBA00001947"/>
    </source>
</evidence>
<comment type="cofactor">
    <cofactor evidence="2">
        <name>Zn(2+)</name>
        <dbReference type="ChEBI" id="CHEBI:29105"/>
    </cofactor>
</comment>
<dbReference type="Pfam" id="PF01551">
    <property type="entry name" value="Peptidase_M23"/>
    <property type="match status" value="1"/>
</dbReference>
<dbReference type="PANTHER" id="PTHR37813">
    <property type="entry name" value="FELS-2 PROPHAGE PROTEIN"/>
    <property type="match status" value="1"/>
</dbReference>
<feature type="transmembrane region" description="Helical" evidence="13">
    <location>
        <begin position="690"/>
        <end position="711"/>
    </location>
</feature>
<feature type="transmembrane region" description="Helical" evidence="13">
    <location>
        <begin position="178"/>
        <end position="199"/>
    </location>
</feature>
<evidence type="ECO:0000256" key="5">
    <source>
        <dbReference type="ARBA" id="ARBA00006646"/>
    </source>
</evidence>
<keyword evidence="8" id="KW-0378">Hydrolase</keyword>
<keyword evidence="8" id="KW-0482">Metalloprotease</keyword>
<feature type="transmembrane region" description="Helical" evidence="13">
    <location>
        <begin position="205"/>
        <end position="229"/>
    </location>
</feature>
<dbReference type="GO" id="GO:0016798">
    <property type="term" value="F:hydrolase activity, acting on glycosyl bonds"/>
    <property type="evidence" value="ECO:0007669"/>
    <property type="project" value="UniProtKB-KW"/>
</dbReference>
<evidence type="ECO:0000256" key="8">
    <source>
        <dbReference type="ARBA" id="ARBA00023049"/>
    </source>
</evidence>
<keyword evidence="13" id="KW-1133">Transmembrane helix</keyword>
<dbReference type="CDD" id="cd12797">
    <property type="entry name" value="M23_peptidase"/>
    <property type="match status" value="1"/>
</dbReference>
<dbReference type="EC" id="3.4.24.75" evidence="6"/>
<dbReference type="InterPro" id="IPR008258">
    <property type="entry name" value="Transglycosylase_SLT_dom_1"/>
</dbReference>
<keyword evidence="8" id="KW-0645">Protease</keyword>
<dbReference type="SUPFAM" id="SSF58113">
    <property type="entry name" value="Apolipoprotein A-I"/>
    <property type="match status" value="1"/>
</dbReference>
<organism evidence="16 17">
    <name type="scientific">Staphylococcus equorum</name>
    <dbReference type="NCBI Taxonomy" id="246432"/>
    <lineage>
        <taxon>Bacteria</taxon>
        <taxon>Bacillati</taxon>
        <taxon>Bacillota</taxon>
        <taxon>Bacilli</taxon>
        <taxon>Bacillales</taxon>
        <taxon>Staphylococcaceae</taxon>
        <taxon>Staphylococcus</taxon>
    </lineage>
</organism>
<evidence type="ECO:0000256" key="3">
    <source>
        <dbReference type="ARBA" id="ARBA00003270"/>
    </source>
</evidence>
<feature type="region of interest" description="Disordered" evidence="12">
    <location>
        <begin position="1113"/>
        <end position="1139"/>
    </location>
</feature>
<dbReference type="InterPro" id="IPR023346">
    <property type="entry name" value="Lysozyme-like_dom_sf"/>
</dbReference>
<dbReference type="Gene3D" id="1.20.120.20">
    <property type="entry name" value="Apolipoprotein"/>
    <property type="match status" value="2"/>
</dbReference>
<dbReference type="CDD" id="cd13402">
    <property type="entry name" value="LT_TF-like"/>
    <property type="match status" value="1"/>
</dbReference>
<dbReference type="Gene3D" id="1.10.530.10">
    <property type="match status" value="1"/>
</dbReference>
<feature type="transmembrane region" description="Helical" evidence="13">
    <location>
        <begin position="717"/>
        <end position="740"/>
    </location>
</feature>
<evidence type="ECO:0000259" key="15">
    <source>
        <dbReference type="Pfam" id="PF01551"/>
    </source>
</evidence>
<evidence type="ECO:0000256" key="6">
    <source>
        <dbReference type="ARBA" id="ARBA00012322"/>
    </source>
</evidence>
<dbReference type="Pfam" id="PF01464">
    <property type="entry name" value="SLT"/>
    <property type="match status" value="1"/>
</dbReference>
<sequence length="1635" mass="176012">MAERIKGLSISLGLEENGIQKNVTDIKRSFRQLNTDLKLTDKLFSKSERSIEEYNSELDKLGTASKVLENNLNSLEGEMQSLDTTTVKGKRRATKLKNEYNKQAMAALRLEKRIDDLNDEYKDLSNSQKLLFSTNSKAVRSFQAIQDRVKATNARINKLGDSFRNFGYVVRGMGMGVLISNLSAIVPVGGSAISVLAGIGGAATAASGGVVGLAGAYGIAYAGIGAFAAQAGTALKMVEDGEMKATAELDKYQSSLTGLTSQWKGLVQSNQAGIFNTMSNGINIARQALTQLTPFINKTTSQISQFSTRMLEWVQSSKNASGAFNMLNQVGPPIFQNILNSIFKVTDGLVHMGTQFAPLFTWVGAGLEKMANQFNAWANSASTDNGITRFIQYTKNNLPLVGQIFGNIFSGIISLFQAFAGHSHTVMQGMAGVTNTFKEWASSLSGTKQFENFISYLNENGPKVWQVLKNIGSILVSVIQGMAPIGAFVLDITNKFTGFISKITEGNPILGRMIGIFSMITGATMALYPAFSVLSGILGPVVGWLFKVTGAAKLLTPILGALTGPVGWITLGIVALGAALVVAYKKSETFRNIVNGMVTGVVNGFKLLWSGIMTVLTPIGQAFMKFGGQIKQTIGDFWTKYGAQFMQAINNIKNGFLAFWTFIQPVLGFIGGLFKSTFSDSIPIINFFKNLIMGSLVHAFNIVKNTVMIAFNAIKGIIMGVLNVVMGFVKMFIGIFTGDWKLFGEGLKQVAKSFLSILKNLFQLAFAGILGIAKTIWGVIKNTIVGLAKGIWTGVKNAFTWLKNSVVSIFNSVKTFAINVWTSIRNGVVNFAKSLWNGVKNAFNWLKNGTISIFNSVRNFLYGLWAAVRNRVVSLALSLYNGVRSKFSSLKNSISSIFNSVRSFLYDIWNKIRNKVVSVATSLYNGVRSKFDSLRNSIKNIIGKVKNNLYDTWDKIWNKVTGVASSLWSTVKGTFQNMKDGIKGFADKIGGTINDMVGGIKKGLNKLIEGVNWVGGKLGIDKKIPKLSTGTNGSSNSVVSNGAISSPTLATVNDRGPGNGSGIGGHQEVIQRANGQMFAPKGRDVTVPLGKGDVVHSGRSVQKAQRAGVLPKFSRGTGKKKKDDLLRQQRKHGEGGMDAIGSNISKSAWGVSGGGVLDDLKRVGVAGSKVAAKKTAKTAADATKKGKETVVAGTKKVAETLDDVMSYVGSPGKLVSAMLKKFGVDFGNVKGEIPKDMMWDGMWKGLKGGVKSLFDGWLTEASSDGDGGYIDLSHGINFGFGSPPGYPFGRHDGLDIGYPYGSKLYSTMSGTGTGSKGWNGGFGNNMWLNKGGPVEAIYGHMSELAWTGKKKVKPGTYIGKSGGDPARQGAGAGQSTGPHLHYEMRWNGQPKDPTNWLKTNNGGGKASGKYGSTIKQALGMAGLPQTSKYIKAWQEQARTESTFNPKARNASGASGLVQVKPATFAANKLPGHGDIWNPLDNLIAGMRYAKGRYGTKGMLDQIGHGLPYKTGGIINSEGMYNLAEDGHSEVVVPLDPARANDAMKLIGYAQSKIKDKKNKRPNDMSNKYGSQSNGGDNTNLLMQMIGELQEQNGYLKELVRSNKGIEDKNYFPSSREMTKMNNENMALNSATQLMR</sequence>
<feature type="region of interest" description="Disordered" evidence="12">
    <location>
        <begin position="1047"/>
        <end position="1066"/>
    </location>
</feature>
<feature type="transmembrane region" description="Helical" evidence="13">
    <location>
        <begin position="471"/>
        <end position="492"/>
    </location>
</feature>
<feature type="domain" description="Transglycosylase SLT" evidence="14">
    <location>
        <begin position="1437"/>
        <end position="1495"/>
    </location>
</feature>
<accession>A0AAP7LUR8</accession>
<evidence type="ECO:0000313" key="16">
    <source>
        <dbReference type="EMBL" id="OEK58723.1"/>
    </source>
</evidence>
<reference evidence="17" key="1">
    <citation type="submission" date="2015-11" db="EMBL/GenBank/DDBJ databases">
        <title>Genomic diversity of Staphylococcus saprophyticus strains from urinary tract infections, animal surfaces, and fermented foods.</title>
        <authorList>
            <person name="Wolfe B.E."/>
        </authorList>
    </citation>
    <scope>NUCLEOTIDE SEQUENCE [LARGE SCALE GENOMIC DNA]</scope>
    <source>
        <strain evidence="17">738_7</strain>
    </source>
</reference>
<evidence type="ECO:0000256" key="13">
    <source>
        <dbReference type="SAM" id="Phobius"/>
    </source>
</evidence>
<comment type="function">
    <text evidence="3">Is able to cleave peptidoglycan.</text>
</comment>
<dbReference type="PANTHER" id="PTHR37813:SF1">
    <property type="entry name" value="FELS-2 PROPHAGE PROTEIN"/>
    <property type="match status" value="1"/>
</dbReference>
<gene>
    <name evidence="16" type="ORF">ASS94_01810</name>
</gene>
<feature type="transmembrane region" description="Helical" evidence="13">
    <location>
        <begin position="513"/>
        <end position="546"/>
    </location>
</feature>
<feature type="transmembrane region" description="Helical" evidence="13">
    <location>
        <begin position="398"/>
        <end position="420"/>
    </location>
</feature>
<evidence type="ECO:0000259" key="14">
    <source>
        <dbReference type="Pfam" id="PF01464"/>
    </source>
</evidence>
<keyword evidence="11" id="KW-0175">Coiled coil</keyword>
<evidence type="ECO:0000256" key="9">
    <source>
        <dbReference type="ARBA" id="ARBA00023295"/>
    </source>
</evidence>
<comment type="caution">
    <text evidence="16">The sequence shown here is derived from an EMBL/GenBank/DDBJ whole genome shotgun (WGS) entry which is preliminary data.</text>
</comment>
<dbReference type="Gene3D" id="2.70.70.10">
    <property type="entry name" value="Glucose Permease (Domain IIA)"/>
    <property type="match status" value="1"/>
</dbReference>
<dbReference type="InterPro" id="IPR016047">
    <property type="entry name" value="M23ase_b-sheet_dom"/>
</dbReference>
<feature type="domain" description="M23ase beta-sheet core" evidence="15">
    <location>
        <begin position="1290"/>
        <end position="1393"/>
    </location>
</feature>
<keyword evidence="9" id="KW-0326">Glycosidase</keyword>
<keyword evidence="13" id="KW-0472">Membrane</keyword>
<comment type="similarity">
    <text evidence="4">Belongs to the transglycosylase family. IsaA subfamily.</text>
</comment>
<feature type="compositionally biased region" description="Polar residues" evidence="12">
    <location>
        <begin position="1563"/>
        <end position="1576"/>
    </location>
</feature>
<dbReference type="InterPro" id="IPR011055">
    <property type="entry name" value="Dup_hybrid_motif"/>
</dbReference>
<evidence type="ECO:0000256" key="4">
    <source>
        <dbReference type="ARBA" id="ARBA00006406"/>
    </source>
</evidence>
<protein>
    <recommendedName>
        <fullName evidence="7">Probable transglycosylase IsaA</fullName>
        <ecNumber evidence="6">3.4.24.75</ecNumber>
    </recommendedName>
    <alternativeName>
        <fullName evidence="10">Immunodominant staphylococcal antigen A</fullName>
    </alternativeName>
</protein>
<feature type="coiled-coil region" evidence="11">
    <location>
        <begin position="51"/>
        <end position="127"/>
    </location>
</feature>
<dbReference type="GO" id="GO:0008237">
    <property type="term" value="F:metallopeptidase activity"/>
    <property type="evidence" value="ECO:0007669"/>
    <property type="project" value="UniProtKB-KW"/>
</dbReference>
<keyword evidence="13" id="KW-0812">Transmembrane</keyword>